<evidence type="ECO:0000256" key="2">
    <source>
        <dbReference type="ARBA" id="ARBA00022729"/>
    </source>
</evidence>
<evidence type="ECO:0000313" key="6">
    <source>
        <dbReference type="Proteomes" id="UP000468717"/>
    </source>
</evidence>
<evidence type="ECO:0000313" key="5">
    <source>
        <dbReference type="EMBL" id="KAB8065269.1"/>
    </source>
</evidence>
<accession>A0A6I1I6E5</accession>
<dbReference type="Gene3D" id="2.60.40.2500">
    <property type="match status" value="1"/>
</dbReference>
<dbReference type="Pfam" id="PF03524">
    <property type="entry name" value="CagX"/>
    <property type="match status" value="1"/>
</dbReference>
<dbReference type="EMBL" id="WFLI01000008">
    <property type="protein sequence ID" value="KAB8065269.1"/>
    <property type="molecule type" value="Genomic_DNA"/>
</dbReference>
<organism evidence="5 6">
    <name type="scientific">Janthinobacterium violaceinigrum</name>
    <dbReference type="NCBI Taxonomy" id="2654252"/>
    <lineage>
        <taxon>Bacteria</taxon>
        <taxon>Pseudomonadati</taxon>
        <taxon>Pseudomonadota</taxon>
        <taxon>Betaproteobacteria</taxon>
        <taxon>Burkholderiales</taxon>
        <taxon>Oxalobacteraceae</taxon>
        <taxon>Janthinobacterium</taxon>
    </lineage>
</organism>
<dbReference type="InterPro" id="IPR010258">
    <property type="entry name" value="Conjugal_tfr_TrbG/VirB9/CagX"/>
</dbReference>
<keyword evidence="2 4" id="KW-0732">Signal</keyword>
<protein>
    <submittedName>
        <fullName evidence="5">Conjugal transfer protein TrbG</fullName>
    </submittedName>
</protein>
<evidence type="ECO:0000256" key="4">
    <source>
        <dbReference type="SAM" id="SignalP"/>
    </source>
</evidence>
<dbReference type="InterPro" id="IPR033645">
    <property type="entry name" value="VirB9/CagX/TrbG_C"/>
</dbReference>
<comment type="caution">
    <text evidence="5">The sequence shown here is derived from an EMBL/GenBank/DDBJ whole genome shotgun (WGS) entry which is preliminary data.</text>
</comment>
<evidence type="ECO:0000256" key="1">
    <source>
        <dbReference type="ARBA" id="ARBA00006135"/>
    </source>
</evidence>
<name>A0A6I1I6E5_9BURK</name>
<dbReference type="CDD" id="cd06911">
    <property type="entry name" value="VirB9_CagX_TrbG"/>
    <property type="match status" value="1"/>
</dbReference>
<evidence type="ECO:0000256" key="3">
    <source>
        <dbReference type="SAM" id="MobiDB-lite"/>
    </source>
</evidence>
<feature type="region of interest" description="Disordered" evidence="3">
    <location>
        <begin position="234"/>
        <end position="255"/>
    </location>
</feature>
<gene>
    <name evidence="5" type="ORF">GCN75_09720</name>
</gene>
<feature type="signal peptide" evidence="4">
    <location>
        <begin position="1"/>
        <end position="18"/>
    </location>
</feature>
<dbReference type="Proteomes" id="UP000468717">
    <property type="component" value="Unassembled WGS sequence"/>
</dbReference>
<feature type="chain" id="PRO_5026276846" evidence="4">
    <location>
        <begin position="19"/>
        <end position="255"/>
    </location>
</feature>
<dbReference type="RefSeq" id="WP_152282343.1">
    <property type="nucleotide sequence ID" value="NZ_WFLI01000008.1"/>
</dbReference>
<comment type="similarity">
    <text evidence="1">Belongs to the TrbG/VirB9 family.</text>
</comment>
<keyword evidence="6" id="KW-1185">Reference proteome</keyword>
<reference evidence="5 6" key="1">
    <citation type="submission" date="2019-10" db="EMBL/GenBank/DDBJ databases">
        <title>Three novel species isolated from a subtropical stream in China.</title>
        <authorList>
            <person name="Lu H."/>
        </authorList>
    </citation>
    <scope>NUCLEOTIDE SEQUENCE [LARGE SCALE GENOMIC DNA]</scope>
    <source>
        <strain evidence="5 6">FT13W</strain>
    </source>
</reference>
<sequence length="255" mass="28423">MMRGLTACLLWAAMGCCAADPMFNDDDEMRRVELVTYAPDKVVKVGAIIDQPFLIEFAGDEVLEEVAGGAVGGWEVHKKVNRLFVLARKEAKYATLLVTTNKRSYVFDLLPKLSTPANFKRRRSKIVFTYPLPTVPPAPALPPAPRNDNYSMQLVAVQADIRPSEVYDDGRFTWLRFPGNVEVPAIYKGEPGTREEMLVNHHMEGDYVVMHAIAPLWNLRLGGSMIGVFNDSYERRGNAPRSGTTVPGLVRESKP</sequence>
<proteinExistence type="inferred from homology"/>
<dbReference type="AlphaFoldDB" id="A0A6I1I6E5"/>
<dbReference type="PROSITE" id="PS51257">
    <property type="entry name" value="PROKAR_LIPOPROTEIN"/>
    <property type="match status" value="1"/>
</dbReference>
<dbReference type="InterPro" id="IPR038161">
    <property type="entry name" value="VirB9/CagX/TrbG_C_sf"/>
</dbReference>